<dbReference type="InterPro" id="IPR035906">
    <property type="entry name" value="MetI-like_sf"/>
</dbReference>
<feature type="transmembrane region" description="Helical" evidence="9">
    <location>
        <begin position="83"/>
        <end position="104"/>
    </location>
</feature>
<protein>
    <recommendedName>
        <fullName evidence="3 9">Phosphate transport system permease protein PstA</fullName>
    </recommendedName>
</protein>
<dbReference type="Pfam" id="PF00528">
    <property type="entry name" value="BPD_transp_1"/>
    <property type="match status" value="1"/>
</dbReference>
<keyword evidence="4" id="KW-0813">Transport</keyword>
<evidence type="ECO:0000256" key="3">
    <source>
        <dbReference type="ARBA" id="ARBA00016864"/>
    </source>
</evidence>
<dbReference type="NCBIfam" id="TIGR00974">
    <property type="entry name" value="3a0107s02c"/>
    <property type="match status" value="1"/>
</dbReference>
<feature type="domain" description="ABC transmembrane type-1" evidence="10">
    <location>
        <begin position="79"/>
        <end position="284"/>
    </location>
</feature>
<comment type="caution">
    <text evidence="11">The sequence shown here is derived from an EMBL/GenBank/DDBJ whole genome shotgun (WGS) entry which is preliminary data.</text>
</comment>
<evidence type="ECO:0000256" key="2">
    <source>
        <dbReference type="ARBA" id="ARBA00007069"/>
    </source>
</evidence>
<dbReference type="CDD" id="cd06261">
    <property type="entry name" value="TM_PBP2"/>
    <property type="match status" value="1"/>
</dbReference>
<keyword evidence="8 9" id="KW-0472">Membrane</keyword>
<keyword evidence="7 9" id="KW-1133">Transmembrane helix</keyword>
<evidence type="ECO:0000256" key="1">
    <source>
        <dbReference type="ARBA" id="ARBA00004651"/>
    </source>
</evidence>
<organism evidence="11 12">
    <name type="scientific">Sediminihaliea albiluteola</name>
    <dbReference type="NCBI Taxonomy" id="2758564"/>
    <lineage>
        <taxon>Bacteria</taxon>
        <taxon>Pseudomonadati</taxon>
        <taxon>Pseudomonadota</taxon>
        <taxon>Gammaproteobacteria</taxon>
        <taxon>Cellvibrionales</taxon>
        <taxon>Halieaceae</taxon>
        <taxon>Sediminihaliea</taxon>
    </lineage>
</organism>
<name>A0A7W2TTK0_9GAMM</name>
<feature type="transmembrane region" description="Helical" evidence="9">
    <location>
        <begin position="124"/>
        <end position="144"/>
    </location>
</feature>
<keyword evidence="5 9" id="KW-1003">Cell membrane</keyword>
<evidence type="ECO:0000313" key="12">
    <source>
        <dbReference type="Proteomes" id="UP000539350"/>
    </source>
</evidence>
<feature type="transmembrane region" description="Helical" evidence="9">
    <location>
        <begin position="266"/>
        <end position="288"/>
    </location>
</feature>
<keyword evidence="12" id="KW-1185">Reference proteome</keyword>
<dbReference type="InterPro" id="IPR005672">
    <property type="entry name" value="Phosphate_PstA"/>
</dbReference>
<dbReference type="PANTHER" id="PTHR43470">
    <property type="entry name" value="PHOSPHATE TRANSPORT SYSTEM PERMEASE PROTEIN PSTA-RELATED"/>
    <property type="match status" value="1"/>
</dbReference>
<feature type="transmembrane region" description="Helical" evidence="9">
    <location>
        <begin position="26"/>
        <end position="49"/>
    </location>
</feature>
<gene>
    <name evidence="11" type="primary">pstA</name>
    <name evidence="11" type="ORF">H2508_01075</name>
</gene>
<dbReference type="AlphaFoldDB" id="A0A7W2TTK0"/>
<dbReference type="GO" id="GO:0005315">
    <property type="term" value="F:phosphate transmembrane transporter activity"/>
    <property type="evidence" value="ECO:0007669"/>
    <property type="project" value="InterPro"/>
</dbReference>
<feature type="transmembrane region" description="Helical" evidence="9">
    <location>
        <begin position="150"/>
        <end position="168"/>
    </location>
</feature>
<evidence type="ECO:0000256" key="8">
    <source>
        <dbReference type="ARBA" id="ARBA00023136"/>
    </source>
</evidence>
<dbReference type="GO" id="GO:0005886">
    <property type="term" value="C:plasma membrane"/>
    <property type="evidence" value="ECO:0007669"/>
    <property type="project" value="UniProtKB-SubCell"/>
</dbReference>
<comment type="similarity">
    <text evidence="2 9">Belongs to the binding-protein-dependent transport system permease family. CysTW subfamily.</text>
</comment>
<dbReference type="Proteomes" id="UP000539350">
    <property type="component" value="Unassembled WGS sequence"/>
</dbReference>
<dbReference type="SUPFAM" id="SSF161098">
    <property type="entry name" value="MetI-like"/>
    <property type="match status" value="1"/>
</dbReference>
<evidence type="ECO:0000256" key="5">
    <source>
        <dbReference type="ARBA" id="ARBA00022475"/>
    </source>
</evidence>
<dbReference type="RefSeq" id="WP_182168564.1">
    <property type="nucleotide sequence ID" value="NZ_JACFXU010000011.1"/>
</dbReference>
<keyword evidence="6 9" id="KW-0812">Transmembrane</keyword>
<dbReference type="PANTHER" id="PTHR43470:SF5">
    <property type="entry name" value="PHOSPHATE TRANSPORT SYSTEM PERMEASE PROTEIN PSTA"/>
    <property type="match status" value="1"/>
</dbReference>
<dbReference type="EMBL" id="JACFXU010000011">
    <property type="protein sequence ID" value="MBA6411705.1"/>
    <property type="molecule type" value="Genomic_DNA"/>
</dbReference>
<evidence type="ECO:0000313" key="11">
    <source>
        <dbReference type="EMBL" id="MBA6411705.1"/>
    </source>
</evidence>
<comment type="subcellular location">
    <subcellularLocation>
        <location evidence="9">Cell inner membrane</location>
        <topology evidence="9">Multi-pass membrane protein</topology>
    </subcellularLocation>
    <subcellularLocation>
        <location evidence="1">Cell membrane</location>
        <topology evidence="1">Multi-pass membrane protein</topology>
    </subcellularLocation>
</comment>
<evidence type="ECO:0000256" key="6">
    <source>
        <dbReference type="ARBA" id="ARBA00022692"/>
    </source>
</evidence>
<dbReference type="InterPro" id="IPR000515">
    <property type="entry name" value="MetI-like"/>
</dbReference>
<sequence>MNKNSTLYCPKKSAAQLRNRQRKAKLFAHFCAAVTWAGAALLCVLLYQVSMDGFKWLDLQFFTSFPSRFPHKAGIKSALVGTLWLITMVAFIAIPIGVATALYLEEFSHNGRVNRLIELNIANLAGVPSIVYGIIGLAIFVRGLALERSLISGALTMSLLILPVIIIASREAIKTVPMSIRHAAYSLGATRWQTAWSHVLPASFPGILTGVILALSRAIGETAPLIMIGALTYVAFLPEGPMDSFTVMPIQIYNWVSRPQQEFHELASGAIIVLLAVLLIMNATAIFIRHKTEQKLK</sequence>
<reference evidence="11 12" key="1">
    <citation type="submission" date="2020-07" db="EMBL/GenBank/DDBJ databases">
        <title>Halieaceae bacterium, F7430, whole genome shotgun sequencing project.</title>
        <authorList>
            <person name="Jiang S."/>
            <person name="Liu Z.W."/>
            <person name="Du Z.J."/>
        </authorList>
    </citation>
    <scope>NUCLEOTIDE SEQUENCE [LARGE SCALE GENOMIC DNA]</scope>
    <source>
        <strain evidence="11 12">F7430</strain>
    </source>
</reference>
<evidence type="ECO:0000256" key="9">
    <source>
        <dbReference type="RuleBase" id="RU363043"/>
    </source>
</evidence>
<evidence type="ECO:0000256" key="4">
    <source>
        <dbReference type="ARBA" id="ARBA00022448"/>
    </source>
</evidence>
<dbReference type="PROSITE" id="PS50928">
    <property type="entry name" value="ABC_TM1"/>
    <property type="match status" value="1"/>
</dbReference>
<evidence type="ECO:0000256" key="7">
    <source>
        <dbReference type="ARBA" id="ARBA00022989"/>
    </source>
</evidence>
<dbReference type="Gene3D" id="1.10.3720.10">
    <property type="entry name" value="MetI-like"/>
    <property type="match status" value="1"/>
</dbReference>
<comment type="caution">
    <text evidence="9">Lacks conserved residue(s) required for the propagation of feature annotation.</text>
</comment>
<dbReference type="GO" id="GO:0035435">
    <property type="term" value="P:phosphate ion transmembrane transport"/>
    <property type="evidence" value="ECO:0007669"/>
    <property type="project" value="InterPro"/>
</dbReference>
<evidence type="ECO:0000259" key="10">
    <source>
        <dbReference type="PROSITE" id="PS50928"/>
    </source>
</evidence>
<proteinExistence type="inferred from homology"/>
<accession>A0A7W2TTK0</accession>